<dbReference type="OMA" id="PWICAFI"/>
<dbReference type="OrthoDB" id="6509729at2759"/>
<dbReference type="KEGG" id="dpte:113796226"/>
<dbReference type="InParanoid" id="A0A6P6Y9W9"/>
<proteinExistence type="predicted"/>
<dbReference type="AlphaFoldDB" id="A0A6P6Y9W9"/>
<organism evidence="1 2">
    <name type="scientific">Dermatophagoides pteronyssinus</name>
    <name type="common">European house dust mite</name>
    <dbReference type="NCBI Taxonomy" id="6956"/>
    <lineage>
        <taxon>Eukaryota</taxon>
        <taxon>Metazoa</taxon>
        <taxon>Ecdysozoa</taxon>
        <taxon>Arthropoda</taxon>
        <taxon>Chelicerata</taxon>
        <taxon>Arachnida</taxon>
        <taxon>Acari</taxon>
        <taxon>Acariformes</taxon>
        <taxon>Sarcoptiformes</taxon>
        <taxon>Astigmata</taxon>
        <taxon>Psoroptidia</taxon>
        <taxon>Analgoidea</taxon>
        <taxon>Pyroglyphidae</taxon>
        <taxon>Dermatophagoidinae</taxon>
        <taxon>Dermatophagoides</taxon>
    </lineage>
</organism>
<keyword evidence="1" id="KW-1185">Reference proteome</keyword>
<accession>A0A6P6Y9W9</accession>
<evidence type="ECO:0000313" key="2">
    <source>
        <dbReference type="RefSeq" id="XP_027202253.1"/>
    </source>
</evidence>
<dbReference type="GeneID" id="113796226"/>
<name>A0A6P6Y9W9_DERPT</name>
<gene>
    <name evidence="2" type="primary">LOC113796226</name>
</gene>
<protein>
    <submittedName>
        <fullName evidence="2">Uncharacterized protein LOC113796226</fullName>
    </submittedName>
</protein>
<evidence type="ECO:0000313" key="1">
    <source>
        <dbReference type="Proteomes" id="UP000515146"/>
    </source>
</evidence>
<reference evidence="2" key="1">
    <citation type="submission" date="2025-08" db="UniProtKB">
        <authorList>
            <consortium name="RefSeq"/>
        </authorList>
    </citation>
    <scope>IDENTIFICATION</scope>
    <source>
        <strain evidence="2">Airmid</strain>
    </source>
</reference>
<sequence length="191" mass="22136">MAIQFQTFEYNIIRSMATISIISLIIISVYQLNLILELLKRLTDDFEELDSRYQRWIGKNSSIAKLMWEPLRNGAHSMLERHEPAILMNVVIYSSVIALSIVGLVAAIRRHKIMLTIYAFALNLIYLTSFIYCARVPSFYCSIIVFVSIIVYLRSHHLWSKNSEDKIHLIQAKLSSSSDHNHHHHNHSNIV</sequence>
<dbReference type="Proteomes" id="UP000515146">
    <property type="component" value="Unplaced"/>
</dbReference>
<dbReference type="RefSeq" id="XP_027202253.1">
    <property type="nucleotide sequence ID" value="XM_027346452.1"/>
</dbReference>